<evidence type="ECO:0000313" key="4">
    <source>
        <dbReference type="EMBL" id="KAK5634482.1"/>
    </source>
</evidence>
<feature type="compositionally biased region" description="Low complexity" evidence="2">
    <location>
        <begin position="164"/>
        <end position="185"/>
    </location>
</feature>
<feature type="compositionally biased region" description="Low complexity" evidence="2">
    <location>
        <begin position="1"/>
        <end position="22"/>
    </location>
</feature>
<keyword evidence="5" id="KW-1185">Reference proteome</keyword>
<dbReference type="InterPro" id="IPR001138">
    <property type="entry name" value="Zn2Cys6_DnaBD"/>
</dbReference>
<evidence type="ECO:0000259" key="3">
    <source>
        <dbReference type="PROSITE" id="PS50048"/>
    </source>
</evidence>
<evidence type="ECO:0000313" key="5">
    <source>
        <dbReference type="Proteomes" id="UP001305414"/>
    </source>
</evidence>
<dbReference type="SUPFAM" id="SSF57701">
    <property type="entry name" value="Zn2/Cys6 DNA-binding domain"/>
    <property type="match status" value="1"/>
</dbReference>
<reference evidence="4 5" key="1">
    <citation type="submission" date="2023-10" db="EMBL/GenBank/DDBJ databases">
        <title>Draft genome sequence of Xylaria bambusicola isolate GMP-LS, the root and basal stem rot pathogen of sugarcane in Indonesia.</title>
        <authorList>
            <person name="Selvaraj P."/>
            <person name="Muralishankar V."/>
            <person name="Muruganantham S."/>
            <person name="Sp S."/>
            <person name="Haryani S."/>
            <person name="Lau K.J.X."/>
            <person name="Naqvi N.I."/>
        </authorList>
    </citation>
    <scope>NUCLEOTIDE SEQUENCE [LARGE SCALE GENOMIC DNA]</scope>
    <source>
        <strain evidence="4">GMP-LS</strain>
    </source>
</reference>
<dbReference type="CDD" id="cd00067">
    <property type="entry name" value="GAL4"/>
    <property type="match status" value="1"/>
</dbReference>
<dbReference type="GO" id="GO:0000981">
    <property type="term" value="F:DNA-binding transcription factor activity, RNA polymerase II-specific"/>
    <property type="evidence" value="ECO:0007669"/>
    <property type="project" value="InterPro"/>
</dbReference>
<keyword evidence="1" id="KW-0539">Nucleus</keyword>
<sequence length="877" mass="95285">MAEAQEQPQAQPQPEPASAVAEEPVHALPPVLPKSWPELSSPHSQASSGQDKSKEAQTWAPTPPEADTNVSQQQERIRQSPNPRPPDAARQPEIGTTQESEKEPSQEKGLEDQGYQLQQDHVSDGPVSVSTSTSTPPPPPPPPPTSSSALVAEATTVATDQSKASITPISPSTSTSTSTGPSATSQDQQREQKEQDSQEEKCGATRPSSETMSHNPPHIPGTSRQPLPYSTPSTYATGGISNTHYGYANTAPQTHDPYRAGPHATTNNTIPLPSMRTFDQMQQQSQQQQQQQQHLAMSMPVSPVPPVPGQQPMYYGPQVPMSGMGGNPYASLSPEAMGQRYALPPGGPGAVLQAGRHKKRRTKTGCLTCRKRRIKCDELHPTCKNCQKSKRECLGYDPIFKNQQQNQQQQPQQSPQQSHQSQSTQQSHHTTSNLHSAQNSATPTSASSTSSLPHSAPSVSASASTPLTPSTTASYTAVPSGIPSAVPPLAPTYSPGLASLGTTVSNIKSEGHPYHTMDHSLDSVLTPSSMSTSHFPATTPVIPHVVDYRVKGPPHLRGGGPSFIPLHPTSSHASQSPFMERSPAYTGISVRKMKVQELVALGSTAPPPIDAPLSQDKLLEVHDLYEQVYAPGLEKFFESDWYLKPCGPNALASNPRVQEVLAAFLQSLSTTTTNDVAGMSYSANLEFRVVWELAVLVYSAEFKVNVSHGLPPTDDGNEVRNRVAVFETLLAGDFLDHNPLRPPLEHPDNSVYHRNRELKFWHCLAEFLLIRDQPNMDATPRRDVILAQLRELLDGRENRDVLYSLTVIRALTHKFPPDFESTLPPHLDESDPKSKLAVARKFILDEARVTGGTTNVVRRFAELGQRAFINPACNISR</sequence>
<dbReference type="PROSITE" id="PS00463">
    <property type="entry name" value="ZN2_CY6_FUNGAL_1"/>
    <property type="match status" value="1"/>
</dbReference>
<dbReference type="AlphaFoldDB" id="A0AAN7US31"/>
<dbReference type="PROSITE" id="PS50048">
    <property type="entry name" value="ZN2_CY6_FUNGAL_2"/>
    <property type="match status" value="1"/>
</dbReference>
<dbReference type="InterPro" id="IPR053175">
    <property type="entry name" value="DHMBA_Reg_Transcription_Factor"/>
</dbReference>
<dbReference type="PANTHER" id="PTHR38791:SF13">
    <property type="entry name" value="ZN(2)-C6 FUNGAL-TYPE DOMAIN-CONTAINING PROTEIN"/>
    <property type="match status" value="1"/>
</dbReference>
<dbReference type="Proteomes" id="UP001305414">
    <property type="component" value="Unassembled WGS sequence"/>
</dbReference>
<comment type="caution">
    <text evidence="4">The sequence shown here is derived from an EMBL/GenBank/DDBJ whole genome shotgun (WGS) entry which is preliminary data.</text>
</comment>
<dbReference type="Pfam" id="PF00172">
    <property type="entry name" value="Zn_clus"/>
    <property type="match status" value="1"/>
</dbReference>
<dbReference type="Gene3D" id="4.10.240.10">
    <property type="entry name" value="Zn(2)-C6 fungal-type DNA-binding domain"/>
    <property type="match status" value="1"/>
</dbReference>
<feature type="compositionally biased region" description="Basic and acidic residues" evidence="2">
    <location>
        <begin position="99"/>
        <end position="111"/>
    </location>
</feature>
<feature type="region of interest" description="Disordered" evidence="2">
    <location>
        <begin position="403"/>
        <end position="475"/>
    </location>
</feature>
<accession>A0AAN7US31</accession>
<name>A0AAN7US31_9PEZI</name>
<feature type="compositionally biased region" description="Basic and acidic residues" evidence="2">
    <location>
        <begin position="188"/>
        <end position="203"/>
    </location>
</feature>
<evidence type="ECO:0000256" key="2">
    <source>
        <dbReference type="SAM" id="MobiDB-lite"/>
    </source>
</evidence>
<evidence type="ECO:0000256" key="1">
    <source>
        <dbReference type="ARBA" id="ARBA00023242"/>
    </source>
</evidence>
<dbReference type="GO" id="GO:0008270">
    <property type="term" value="F:zinc ion binding"/>
    <property type="evidence" value="ECO:0007669"/>
    <property type="project" value="InterPro"/>
</dbReference>
<protein>
    <recommendedName>
        <fullName evidence="3">Zn(2)-C6 fungal-type domain-containing protein</fullName>
    </recommendedName>
</protein>
<feature type="compositionally biased region" description="Pro residues" evidence="2">
    <location>
        <begin position="135"/>
        <end position="145"/>
    </location>
</feature>
<feature type="region of interest" description="Disordered" evidence="2">
    <location>
        <begin position="1"/>
        <end position="273"/>
    </location>
</feature>
<dbReference type="PANTHER" id="PTHR38791">
    <property type="entry name" value="ZN(II)2CYS6 TRANSCRIPTION FACTOR (EUROFUNG)-RELATED-RELATED"/>
    <property type="match status" value="1"/>
</dbReference>
<dbReference type="InterPro" id="IPR036864">
    <property type="entry name" value="Zn2-C6_fun-type_DNA-bd_sf"/>
</dbReference>
<proteinExistence type="predicted"/>
<feature type="domain" description="Zn(2)-C6 fungal-type" evidence="3">
    <location>
        <begin position="365"/>
        <end position="393"/>
    </location>
</feature>
<organism evidence="4 5">
    <name type="scientific">Xylaria bambusicola</name>
    <dbReference type="NCBI Taxonomy" id="326684"/>
    <lineage>
        <taxon>Eukaryota</taxon>
        <taxon>Fungi</taxon>
        <taxon>Dikarya</taxon>
        <taxon>Ascomycota</taxon>
        <taxon>Pezizomycotina</taxon>
        <taxon>Sordariomycetes</taxon>
        <taxon>Xylariomycetidae</taxon>
        <taxon>Xylariales</taxon>
        <taxon>Xylariaceae</taxon>
        <taxon>Xylaria</taxon>
    </lineage>
</organism>
<feature type="compositionally biased region" description="Polar residues" evidence="2">
    <location>
        <begin position="222"/>
        <end position="244"/>
    </location>
</feature>
<dbReference type="EMBL" id="JAWHQM010000042">
    <property type="protein sequence ID" value="KAK5634482.1"/>
    <property type="molecule type" value="Genomic_DNA"/>
</dbReference>
<dbReference type="SMART" id="SM00066">
    <property type="entry name" value="GAL4"/>
    <property type="match status" value="1"/>
</dbReference>
<feature type="compositionally biased region" description="Polar residues" evidence="2">
    <location>
        <begin position="41"/>
        <end position="50"/>
    </location>
</feature>
<gene>
    <name evidence="4" type="ORF">RRF57_010195</name>
</gene>